<proteinExistence type="predicted"/>
<organism evidence="2 3">
    <name type="scientific">Candidatus Electrothrix marina</name>
    <dbReference type="NCBI Taxonomy" id="1859130"/>
    <lineage>
        <taxon>Bacteria</taxon>
        <taxon>Pseudomonadati</taxon>
        <taxon>Thermodesulfobacteriota</taxon>
        <taxon>Desulfobulbia</taxon>
        <taxon>Desulfobulbales</taxon>
        <taxon>Desulfobulbaceae</taxon>
        <taxon>Candidatus Electrothrix</taxon>
    </lineage>
</organism>
<evidence type="ECO:0000256" key="1">
    <source>
        <dbReference type="SAM" id="SignalP"/>
    </source>
</evidence>
<gene>
    <name evidence="2" type="ORF">VU01_11223</name>
</gene>
<name>A0A444JEK9_9BACT</name>
<comment type="caution">
    <text evidence="2">The sequence shown here is derived from an EMBL/GenBank/DDBJ whole genome shotgun (WGS) entry which is preliminary data.</text>
</comment>
<dbReference type="SUPFAM" id="SSF160459">
    <property type="entry name" value="BLRF2-like"/>
    <property type="match status" value="1"/>
</dbReference>
<evidence type="ECO:0000313" key="3">
    <source>
        <dbReference type="Proteomes" id="UP000288892"/>
    </source>
</evidence>
<sequence length="154" mass="17897">MYLHIIIPAAAVLLYFSMLPFSAAHALAEHIDSKTSGNYCTIPLPNPEHLSEDEKEWFTTFQEGTFYVQGWKEITSKILEKIQQENKKEELQRSLNYLGIRIGCEWSKNNDVRKIDTDMLEQWGTELQKIAEEKPEKLPVVIADIRQKVFKLVE</sequence>
<protein>
    <submittedName>
        <fullName evidence="2">Uncharacterized protein</fullName>
    </submittedName>
</protein>
<dbReference type="Proteomes" id="UP000288892">
    <property type="component" value="Unassembled WGS sequence"/>
</dbReference>
<dbReference type="EMBL" id="MTKS01000122">
    <property type="protein sequence ID" value="RWX51520.1"/>
    <property type="molecule type" value="Genomic_DNA"/>
</dbReference>
<feature type="signal peptide" evidence="1">
    <location>
        <begin position="1"/>
        <end position="26"/>
    </location>
</feature>
<dbReference type="AlphaFoldDB" id="A0A444JEK9"/>
<reference evidence="2 3" key="1">
    <citation type="submission" date="2017-01" db="EMBL/GenBank/DDBJ databases">
        <title>The cable genome- insights into the physiology and evolution of filamentous bacteria capable of sulfide oxidation via long distance electron transfer.</title>
        <authorList>
            <person name="Schreiber L."/>
            <person name="Bjerg J.T."/>
            <person name="Boggild A."/>
            <person name="Van De Vossenberg J."/>
            <person name="Meysman F."/>
            <person name="Nielsen L.P."/>
            <person name="Schramm A."/>
            <person name="Kjeldsen K.U."/>
        </authorList>
    </citation>
    <scope>NUCLEOTIDE SEQUENCE [LARGE SCALE GENOMIC DNA]</scope>
    <source>
        <strain evidence="2">A5</strain>
    </source>
</reference>
<feature type="chain" id="PRO_5019563607" evidence="1">
    <location>
        <begin position="27"/>
        <end position="154"/>
    </location>
</feature>
<evidence type="ECO:0000313" key="2">
    <source>
        <dbReference type="EMBL" id="RWX51520.1"/>
    </source>
</evidence>
<keyword evidence="3" id="KW-1185">Reference proteome</keyword>
<keyword evidence="1" id="KW-0732">Signal</keyword>
<accession>A0A444JEK9</accession>